<evidence type="ECO:0000313" key="16">
    <source>
        <dbReference type="EMBL" id="VDK47267.1"/>
    </source>
</evidence>
<dbReference type="InterPro" id="IPR036116">
    <property type="entry name" value="FN3_sf"/>
</dbReference>
<feature type="domain" description="Tyrosine-protein phosphatase" evidence="13">
    <location>
        <begin position="883"/>
        <end position="1171"/>
    </location>
</feature>
<dbReference type="GO" id="GO:0004725">
    <property type="term" value="F:protein tyrosine phosphatase activity"/>
    <property type="evidence" value="ECO:0007669"/>
    <property type="project" value="UniProtKB-EC"/>
</dbReference>
<feature type="compositionally biased region" description="Basic and acidic residues" evidence="11">
    <location>
        <begin position="822"/>
        <end position="835"/>
    </location>
</feature>
<evidence type="ECO:0000256" key="11">
    <source>
        <dbReference type="SAM" id="MobiDB-lite"/>
    </source>
</evidence>
<name>A0A0M3JX74_ANISI</name>
<evidence type="ECO:0000259" key="13">
    <source>
        <dbReference type="PROSITE" id="PS50055"/>
    </source>
</evidence>
<dbReference type="InterPro" id="IPR000387">
    <property type="entry name" value="Tyr_Pase_dom"/>
</dbReference>
<keyword evidence="5" id="KW-0378">Hydrolase</keyword>
<keyword evidence="7 12" id="KW-1133">Transmembrane helix</keyword>
<feature type="transmembrane region" description="Helical" evidence="12">
    <location>
        <begin position="726"/>
        <end position="751"/>
    </location>
</feature>
<comment type="catalytic activity">
    <reaction evidence="10">
        <text>O-phospho-L-tyrosyl-[protein] + H2O = L-tyrosyl-[protein] + phosphate</text>
        <dbReference type="Rhea" id="RHEA:10684"/>
        <dbReference type="Rhea" id="RHEA-COMP:10136"/>
        <dbReference type="Rhea" id="RHEA-COMP:20101"/>
        <dbReference type="ChEBI" id="CHEBI:15377"/>
        <dbReference type="ChEBI" id="CHEBI:43474"/>
        <dbReference type="ChEBI" id="CHEBI:46858"/>
        <dbReference type="ChEBI" id="CHEBI:61978"/>
        <dbReference type="EC" id="3.1.3.48"/>
    </reaction>
</comment>
<keyword evidence="3 12" id="KW-0812">Transmembrane</keyword>
<dbReference type="SMART" id="SM00060">
    <property type="entry name" value="FN3"/>
    <property type="match status" value="4"/>
</dbReference>
<evidence type="ECO:0000256" key="2">
    <source>
        <dbReference type="ARBA" id="ARBA00013064"/>
    </source>
</evidence>
<dbReference type="PROSITE" id="PS50055">
    <property type="entry name" value="TYR_PHOSPHATASE_PTP"/>
    <property type="match status" value="1"/>
</dbReference>
<dbReference type="EC" id="3.1.3.48" evidence="2"/>
<sequence length="1283" mass="143980">MHCSSLTLIGKRDVQQSEIITEQTFIMDPVAPDFNSGNATIMSSANNITLRSLKPEKAIQDTFHVSYVQLDPLKYFPNLNVHDITDQRFIEIYLGNLKPGRDYNVSITSLIAGIESKPWTGLLTTKPLPPENLTVTEVNINGASCVKITWNASRKSGVDHFAISYGPQDVDAPTNKITVQSSQTNVDLCTHLHSGLTYKFSIVAYRHNQRSQSTVLYYTLRPKAPQNLGILVDFDKRKFRCSFLIDLHPGRRYEISAVTISGGVKSKKASNNFALPPAFDMRLFGLNLREENGDVKLEWPEDEMRRRRLNDIWRNLVGNDSSLHMRVDPLSASAISEQSKQFESKPSDDEPIVIRNLRKGSCYKIQIYTVTKSGIVSSERFEELFRMSAPAVNVTREEILKTSAVFRVHLYDGVNVDRDECSLNIMVMCGKPSMSKQRSCAVKVRSMEQITFETKQDRPGPVQNLTVQALNPYSVKLSWFPPVLANGLITQYTVEVYAMDGGVESIDWWLNVNADGLSKQDNDHRIDVVVDSLIGGLQYRFDVRAVTEAGQGDSTAASHIRMPLLAPPRPNVRVEVLRNTIHSNDVAVRYSTAMFSTKHGLLSKHALIVCEVANDGRLNENWIVEDGNRSVRTWAQVQRFDVWPPYVALESPIEPANKFVPTKFISEMIGVDKRCKNMPIETVCNGPLKAATKYRFKLRIYTSSNLWTDSDFSEIVITESAHSVTAVGGILIALLLLFIPSLFIAVIIFAWNKHKKLCGATYGSAVSSKESQWAALKMMMAERAADCLAKLGLDSEHDASSCANETTANASASFGHHRRSRSLRERTGVDQRLERLPSGPPPNQKSFLSTIVPGANTNKSRPVRVCDFVEHVRLMSADSDFRFSEEYDDLKSVGNGQTCIAADLTVNRAKNRFTNVLPYDHSRVKLLSLDDEDGSDYVNASYIPGFNSRREFIAAQGPLPSTRDHFWRLVWEQQCPAIVALTKCVEKGRDKCHQYWPDNDQLSVVHADIEVTLMNETVYDEFILREVRLTNLSQSSSLSRTVRHFHYMAWPDFGVPERASGIVQFVRLFRQKLPPSTCNKPTIVHCSAGVGRSGTFIALDHLMQSIAHDRPLDVFGIVYDMRMERCHMVQNEVRTCILLLQQFYIIDPMKLKPNFHLQQQYIFIHQCLEYVLQNDATNTVKSSPSVPSPNVNAAAIFRSTNSSSSTNNSNNSSANANNNKIPNRRSVSSGHSSISTTNMTINYVKIVEEEEVPAASILTRKPRIEVHKNAAFEDDEGIAESGL</sequence>
<dbReference type="Gene3D" id="3.90.190.10">
    <property type="entry name" value="Protein tyrosine phosphatase superfamily"/>
    <property type="match status" value="1"/>
</dbReference>
<dbReference type="PROSITE" id="PS00383">
    <property type="entry name" value="TYR_PHOSPHATASE_1"/>
    <property type="match status" value="1"/>
</dbReference>
<dbReference type="InterPro" id="IPR016130">
    <property type="entry name" value="Tyr_Pase_AS"/>
</dbReference>
<dbReference type="PANTHER" id="PTHR46957">
    <property type="entry name" value="CYTOKINE RECEPTOR"/>
    <property type="match status" value="1"/>
</dbReference>
<dbReference type="CDD" id="cd00063">
    <property type="entry name" value="FN3"/>
    <property type="match status" value="2"/>
</dbReference>
<protein>
    <recommendedName>
        <fullName evidence="2">protein-tyrosine-phosphatase</fullName>
        <ecNumber evidence="2">3.1.3.48</ecNumber>
    </recommendedName>
</protein>
<evidence type="ECO:0000256" key="9">
    <source>
        <dbReference type="ARBA" id="ARBA00023180"/>
    </source>
</evidence>
<dbReference type="InterPro" id="IPR000242">
    <property type="entry name" value="PTP_cat"/>
</dbReference>
<comment type="subcellular location">
    <subcellularLocation>
        <location evidence="1">Membrane</location>
        <topology evidence="1">Single-pass type I membrane protein</topology>
    </subcellularLocation>
</comment>
<dbReference type="EMBL" id="UYRR01031181">
    <property type="protein sequence ID" value="VDK47267.1"/>
    <property type="molecule type" value="Genomic_DNA"/>
</dbReference>
<keyword evidence="9" id="KW-0325">Glycoprotein</keyword>
<evidence type="ECO:0000256" key="1">
    <source>
        <dbReference type="ARBA" id="ARBA00004479"/>
    </source>
</evidence>
<dbReference type="SUPFAM" id="SSF52799">
    <property type="entry name" value="(Phosphotyrosine protein) phosphatases II"/>
    <property type="match status" value="1"/>
</dbReference>
<evidence type="ECO:0000256" key="10">
    <source>
        <dbReference type="ARBA" id="ARBA00051722"/>
    </source>
</evidence>
<keyword evidence="4" id="KW-0732">Signal</keyword>
<evidence type="ECO:0000256" key="12">
    <source>
        <dbReference type="SAM" id="Phobius"/>
    </source>
</evidence>
<dbReference type="GO" id="GO:0016020">
    <property type="term" value="C:membrane"/>
    <property type="evidence" value="ECO:0007669"/>
    <property type="project" value="UniProtKB-SubCell"/>
</dbReference>
<dbReference type="InterPro" id="IPR056968">
    <property type="entry name" value="Fn3_Dep-1_2nd"/>
</dbReference>
<dbReference type="Pfam" id="PF24946">
    <property type="entry name" value="Fn3_Dep-1_4th"/>
    <property type="match status" value="1"/>
</dbReference>
<organism evidence="18">
    <name type="scientific">Anisakis simplex</name>
    <name type="common">Herring worm</name>
    <dbReference type="NCBI Taxonomy" id="6269"/>
    <lineage>
        <taxon>Eukaryota</taxon>
        <taxon>Metazoa</taxon>
        <taxon>Ecdysozoa</taxon>
        <taxon>Nematoda</taxon>
        <taxon>Chromadorea</taxon>
        <taxon>Rhabditida</taxon>
        <taxon>Spirurina</taxon>
        <taxon>Ascaridomorpha</taxon>
        <taxon>Ascaridoidea</taxon>
        <taxon>Anisakidae</taxon>
        <taxon>Anisakis</taxon>
        <taxon>Anisakis simplex complex</taxon>
    </lineage>
</organism>
<keyword evidence="6" id="KW-0904">Protein phosphatase</keyword>
<dbReference type="Gene3D" id="2.60.40.10">
    <property type="entry name" value="Immunoglobulins"/>
    <property type="match status" value="2"/>
</dbReference>
<dbReference type="Pfam" id="PF00102">
    <property type="entry name" value="Y_phosphatase"/>
    <property type="match status" value="1"/>
</dbReference>
<feature type="domain" description="Fibronectin type-III" evidence="15">
    <location>
        <begin position="129"/>
        <end position="225"/>
    </location>
</feature>
<evidence type="ECO:0000256" key="7">
    <source>
        <dbReference type="ARBA" id="ARBA00022989"/>
    </source>
</evidence>
<dbReference type="PROSITE" id="PS50853">
    <property type="entry name" value="FN3"/>
    <property type="match status" value="2"/>
</dbReference>
<evidence type="ECO:0000313" key="18">
    <source>
        <dbReference type="WBParaSite" id="ASIM_0001292901-mRNA-1"/>
    </source>
</evidence>
<evidence type="ECO:0000256" key="5">
    <source>
        <dbReference type="ARBA" id="ARBA00022801"/>
    </source>
</evidence>
<evidence type="ECO:0000259" key="15">
    <source>
        <dbReference type="PROSITE" id="PS50853"/>
    </source>
</evidence>
<dbReference type="InterPro" id="IPR003961">
    <property type="entry name" value="FN3_dom"/>
</dbReference>
<dbReference type="SMART" id="SM00404">
    <property type="entry name" value="PTPc_motif"/>
    <property type="match status" value="1"/>
</dbReference>
<evidence type="ECO:0000256" key="8">
    <source>
        <dbReference type="ARBA" id="ARBA00023136"/>
    </source>
</evidence>
<feature type="domain" description="Tyrosine specific protein phosphatases" evidence="14">
    <location>
        <begin position="1063"/>
        <end position="1136"/>
    </location>
</feature>
<dbReference type="InterPro" id="IPR029021">
    <property type="entry name" value="Prot-tyrosine_phosphatase-like"/>
</dbReference>
<evidence type="ECO:0000259" key="14">
    <source>
        <dbReference type="PROSITE" id="PS50056"/>
    </source>
</evidence>
<dbReference type="PRINTS" id="PR00700">
    <property type="entry name" value="PRTYPHPHTASE"/>
</dbReference>
<dbReference type="InterPro" id="IPR013783">
    <property type="entry name" value="Ig-like_fold"/>
</dbReference>
<evidence type="ECO:0000256" key="3">
    <source>
        <dbReference type="ARBA" id="ARBA00022692"/>
    </source>
</evidence>
<dbReference type="SMART" id="SM00194">
    <property type="entry name" value="PTPc"/>
    <property type="match status" value="1"/>
</dbReference>
<gene>
    <name evidence="16" type="ORF">ASIM_LOCUS12395</name>
</gene>
<dbReference type="InterPro" id="IPR003595">
    <property type="entry name" value="Tyr_Pase_cat"/>
</dbReference>
<dbReference type="Pfam" id="PF00041">
    <property type="entry name" value="fn3"/>
    <property type="match status" value="1"/>
</dbReference>
<dbReference type="InterPro" id="IPR050713">
    <property type="entry name" value="RTP_Phos/Ushers"/>
</dbReference>
<feature type="region of interest" description="Disordered" evidence="11">
    <location>
        <begin position="1200"/>
        <end position="1233"/>
    </location>
</feature>
<accession>A0A0M3JX74</accession>
<evidence type="ECO:0000313" key="17">
    <source>
        <dbReference type="Proteomes" id="UP000267096"/>
    </source>
</evidence>
<dbReference type="PANTHER" id="PTHR46957:SF3">
    <property type="entry name" value="CYTOKINE RECEPTOR"/>
    <property type="match status" value="1"/>
</dbReference>
<dbReference type="InterPro" id="IPR056970">
    <property type="entry name" value="Fn3_Dep-1_4th"/>
</dbReference>
<reference evidence="18" key="1">
    <citation type="submission" date="2016-04" db="UniProtKB">
        <authorList>
            <consortium name="WormBaseParasite"/>
        </authorList>
    </citation>
    <scope>IDENTIFICATION</scope>
</reference>
<dbReference type="PROSITE" id="PS50056">
    <property type="entry name" value="TYR_PHOSPHATASE_2"/>
    <property type="match status" value="1"/>
</dbReference>
<dbReference type="WBParaSite" id="ASIM_0001292901-mRNA-1">
    <property type="protein sequence ID" value="ASIM_0001292901-mRNA-1"/>
    <property type="gene ID" value="ASIM_0001292901"/>
</dbReference>
<dbReference type="InterPro" id="IPR056966">
    <property type="entry name" value="Fn3_Dep-1_5th"/>
</dbReference>
<keyword evidence="8 12" id="KW-0472">Membrane</keyword>
<feature type="region of interest" description="Disordered" evidence="11">
    <location>
        <begin position="810"/>
        <end position="848"/>
    </location>
</feature>
<feature type="domain" description="Fibronectin type-III" evidence="15">
    <location>
        <begin position="461"/>
        <end position="565"/>
    </location>
</feature>
<feature type="compositionally biased region" description="Low complexity" evidence="11">
    <location>
        <begin position="1200"/>
        <end position="1219"/>
    </location>
</feature>
<dbReference type="Pfam" id="PF24943">
    <property type="entry name" value="Fn3_Dep-1_2nd"/>
    <property type="match status" value="1"/>
</dbReference>
<dbReference type="OrthoDB" id="8609993at2759"/>
<dbReference type="SUPFAM" id="SSF49265">
    <property type="entry name" value="Fibronectin type III"/>
    <property type="match status" value="3"/>
</dbReference>
<evidence type="ECO:0000256" key="4">
    <source>
        <dbReference type="ARBA" id="ARBA00022729"/>
    </source>
</evidence>
<reference evidence="16 17" key="2">
    <citation type="submission" date="2018-11" db="EMBL/GenBank/DDBJ databases">
        <authorList>
            <consortium name="Pathogen Informatics"/>
        </authorList>
    </citation>
    <scope>NUCLEOTIDE SEQUENCE [LARGE SCALE GENOMIC DNA]</scope>
</reference>
<dbReference type="Pfam" id="PF24940">
    <property type="entry name" value="Fn3_Dep-1_5th"/>
    <property type="match status" value="1"/>
</dbReference>
<proteinExistence type="predicted"/>
<dbReference type="Pfam" id="PF25300">
    <property type="entry name" value="Fn3_Dep-1_3rd"/>
    <property type="match status" value="1"/>
</dbReference>
<dbReference type="InterPro" id="IPR057482">
    <property type="entry name" value="Fn3_Dep-1_3rd"/>
</dbReference>
<dbReference type="Proteomes" id="UP000267096">
    <property type="component" value="Unassembled WGS sequence"/>
</dbReference>
<dbReference type="FunFam" id="3.90.190.10:FF:000009">
    <property type="entry name" value="Receptor-type tyrosine-protein phosphatase beta"/>
    <property type="match status" value="1"/>
</dbReference>
<keyword evidence="17" id="KW-1185">Reference proteome</keyword>
<evidence type="ECO:0000256" key="6">
    <source>
        <dbReference type="ARBA" id="ARBA00022912"/>
    </source>
</evidence>